<feature type="domain" description="MurNAc-LAA" evidence="3">
    <location>
        <begin position="394"/>
        <end position="621"/>
    </location>
</feature>
<gene>
    <name evidence="4" type="ORF">GMA92_11230</name>
</gene>
<keyword evidence="2" id="KW-0472">Membrane</keyword>
<accession>A0A9X4XET7</accession>
<dbReference type="EMBL" id="WMQE01000027">
    <property type="protein sequence ID" value="MTK21986.1"/>
    <property type="molecule type" value="Genomic_DNA"/>
</dbReference>
<dbReference type="CDD" id="cd02696">
    <property type="entry name" value="MurNAc-LAA"/>
    <property type="match status" value="1"/>
</dbReference>
<protein>
    <submittedName>
        <fullName evidence="4">N-acetylmuramoyl-L-alanine amidase</fullName>
    </submittedName>
</protein>
<keyword evidence="2" id="KW-1133">Transmembrane helix</keyword>
<dbReference type="Gene3D" id="3.40.630.40">
    <property type="entry name" value="Zn-dependent exopeptidases"/>
    <property type="match status" value="1"/>
</dbReference>
<comment type="caution">
    <text evidence="4">The sequence shown here is derived from an EMBL/GenBank/DDBJ whole genome shotgun (WGS) entry which is preliminary data.</text>
</comment>
<dbReference type="InterPro" id="IPR050695">
    <property type="entry name" value="N-acetylmuramoyl_amidase_3"/>
</dbReference>
<dbReference type="InterPro" id="IPR002508">
    <property type="entry name" value="MurNAc-LAA_cat"/>
</dbReference>
<dbReference type="Pfam" id="PF01520">
    <property type="entry name" value="Amidase_3"/>
    <property type="match status" value="1"/>
</dbReference>
<sequence length="634" mass="72939">MTNYQYRGNTYRKKRVVKRRRINKVRFSIFILICLFLILSLFFGIKALLTDKVPVQFAITNDLNEEVGASSFNLTMSWEALDVEQYKDIVIKVNDEVYQLDSSQTTFEVELGQPETAYHIEFKAKKKGLAFSNTLKKTITTQKDNQRFTQSIENFLMDDNGLTFDHVLNQQELKSLNLKSLSYQLISSKEEVLESFIPKEMNKEGDTLRIKVEIPIVSLEEYHALSLVFSGEQSGVIFTSTVQDEDAKTTLNHSTQGALTPTFEGKDLILINEQLEHYDYVEHNFYAESLHVKVNTPAETIETYQLVNHEGIEVVNEKYESETNKGIQLANLEAGRYYLYFNNEPIYTHDKVFDEWYTIQRDGIAKHIEVKTYQGRLAIDVKDVTELPEDVYDILIDPGHGGLDTGTAFNNLLEAEEVLKIANYITSRLEDHGLKVKMTRTEDLDPAGKGNFDYNESPYYEEGRVEQAYQYQPKYMISNHLNSYDKSLEGFEVYTPVSATNEWGELVASALTAAGQGPRDSEKSEFRVSEGSYKKYYLCKDSDYVTTYGCQNDYMDYLYIIRETGGKATQASTLLKYNDNYKAIPNYGPETMLIEYAYIDNVKDSNEWKANYEKWGEAVVKATLQYLNVPYKSK</sequence>
<dbReference type="GO" id="GO:0008745">
    <property type="term" value="F:N-acetylmuramoyl-L-alanine amidase activity"/>
    <property type="evidence" value="ECO:0007669"/>
    <property type="project" value="InterPro"/>
</dbReference>
<evidence type="ECO:0000313" key="4">
    <source>
        <dbReference type="EMBL" id="MTK21986.1"/>
    </source>
</evidence>
<keyword evidence="2" id="KW-0812">Transmembrane</keyword>
<evidence type="ECO:0000256" key="1">
    <source>
        <dbReference type="ARBA" id="ARBA00022801"/>
    </source>
</evidence>
<dbReference type="GO" id="GO:0009253">
    <property type="term" value="P:peptidoglycan catabolic process"/>
    <property type="evidence" value="ECO:0007669"/>
    <property type="project" value="InterPro"/>
</dbReference>
<organism evidence="4 5">
    <name type="scientific">Turicibacter sanguinis</name>
    <dbReference type="NCBI Taxonomy" id="154288"/>
    <lineage>
        <taxon>Bacteria</taxon>
        <taxon>Bacillati</taxon>
        <taxon>Bacillota</taxon>
        <taxon>Erysipelotrichia</taxon>
        <taxon>Erysipelotrichales</taxon>
        <taxon>Turicibacteraceae</taxon>
        <taxon>Turicibacter</taxon>
    </lineage>
</organism>
<evidence type="ECO:0000256" key="2">
    <source>
        <dbReference type="SAM" id="Phobius"/>
    </source>
</evidence>
<proteinExistence type="predicted"/>
<dbReference type="SUPFAM" id="SSF53187">
    <property type="entry name" value="Zn-dependent exopeptidases"/>
    <property type="match status" value="1"/>
</dbReference>
<dbReference type="PANTHER" id="PTHR30404">
    <property type="entry name" value="N-ACETYLMURAMOYL-L-ALANINE AMIDASE"/>
    <property type="match status" value="1"/>
</dbReference>
<dbReference type="GO" id="GO:0030288">
    <property type="term" value="C:outer membrane-bounded periplasmic space"/>
    <property type="evidence" value="ECO:0007669"/>
    <property type="project" value="TreeGrafter"/>
</dbReference>
<keyword evidence="1" id="KW-0378">Hydrolase</keyword>
<evidence type="ECO:0000259" key="3">
    <source>
        <dbReference type="Pfam" id="PF01520"/>
    </source>
</evidence>
<feature type="transmembrane region" description="Helical" evidence="2">
    <location>
        <begin position="27"/>
        <end position="49"/>
    </location>
</feature>
<reference evidence="4 5" key="1">
    <citation type="journal article" date="2019" name="Nat. Med.">
        <title>A library of human gut bacterial isolates paired with longitudinal multiomics data enables mechanistic microbiome research.</title>
        <authorList>
            <person name="Poyet M."/>
            <person name="Groussin M."/>
            <person name="Gibbons S.M."/>
            <person name="Avila-Pacheco J."/>
            <person name="Jiang X."/>
            <person name="Kearney S.M."/>
            <person name="Perrotta A.R."/>
            <person name="Berdy B."/>
            <person name="Zhao S."/>
            <person name="Lieberman T.D."/>
            <person name="Swanson P.K."/>
            <person name="Smith M."/>
            <person name="Roesemann S."/>
            <person name="Alexander J.E."/>
            <person name="Rich S.A."/>
            <person name="Livny J."/>
            <person name="Vlamakis H."/>
            <person name="Clish C."/>
            <person name="Bullock K."/>
            <person name="Deik A."/>
            <person name="Scott J."/>
            <person name="Pierce K.A."/>
            <person name="Xavier R.J."/>
            <person name="Alm E.J."/>
        </authorList>
    </citation>
    <scope>NUCLEOTIDE SEQUENCE [LARGE SCALE GENOMIC DNA]</scope>
    <source>
        <strain evidence="4 5">BIOML-A198</strain>
    </source>
</reference>
<evidence type="ECO:0000313" key="5">
    <source>
        <dbReference type="Proteomes" id="UP000487649"/>
    </source>
</evidence>
<dbReference type="Proteomes" id="UP000487649">
    <property type="component" value="Unassembled WGS sequence"/>
</dbReference>
<dbReference type="PANTHER" id="PTHR30404:SF0">
    <property type="entry name" value="N-ACETYLMURAMOYL-L-ALANINE AMIDASE AMIC"/>
    <property type="match status" value="1"/>
</dbReference>
<name>A0A9X4XET7_9FIRM</name>
<dbReference type="AlphaFoldDB" id="A0A9X4XET7"/>